<dbReference type="EMBL" id="MLJW01000122">
    <property type="protein sequence ID" value="OIQ98188.1"/>
    <property type="molecule type" value="Genomic_DNA"/>
</dbReference>
<dbReference type="InterPro" id="IPR025944">
    <property type="entry name" value="Sigma_54_int_dom_CS"/>
</dbReference>
<dbReference type="SUPFAM" id="SSF111126">
    <property type="entry name" value="Ligand-binding domain in the NO signalling and Golgi transport"/>
    <property type="match status" value="1"/>
</dbReference>
<dbReference type="SMART" id="SM00989">
    <property type="entry name" value="V4R"/>
    <property type="match status" value="1"/>
</dbReference>
<dbReference type="Pfam" id="PF25601">
    <property type="entry name" value="AAA_lid_14"/>
    <property type="match status" value="1"/>
</dbReference>
<evidence type="ECO:0000256" key="4">
    <source>
        <dbReference type="ARBA" id="ARBA00023125"/>
    </source>
</evidence>
<reference evidence="7" key="1">
    <citation type="submission" date="2016-10" db="EMBL/GenBank/DDBJ databases">
        <title>Sequence of Gallionella enrichment culture.</title>
        <authorList>
            <person name="Poehlein A."/>
            <person name="Muehling M."/>
            <person name="Daniel R."/>
        </authorList>
    </citation>
    <scope>NUCLEOTIDE SEQUENCE</scope>
</reference>
<dbReference type="Gene3D" id="1.10.8.60">
    <property type="match status" value="1"/>
</dbReference>
<dbReference type="InterPro" id="IPR009057">
    <property type="entry name" value="Homeodomain-like_sf"/>
</dbReference>
<dbReference type="GO" id="GO:0043565">
    <property type="term" value="F:sequence-specific DNA binding"/>
    <property type="evidence" value="ECO:0007669"/>
    <property type="project" value="InterPro"/>
</dbReference>
<dbReference type="PROSITE" id="PS00676">
    <property type="entry name" value="SIGMA54_INTERACT_2"/>
    <property type="match status" value="1"/>
</dbReference>
<feature type="domain" description="Sigma-54 factor interaction" evidence="6">
    <location>
        <begin position="249"/>
        <end position="478"/>
    </location>
</feature>
<dbReference type="PROSITE" id="PS00675">
    <property type="entry name" value="SIGMA54_INTERACT_1"/>
    <property type="match status" value="1"/>
</dbReference>
<dbReference type="SUPFAM" id="SSF46689">
    <property type="entry name" value="Homeodomain-like"/>
    <property type="match status" value="1"/>
</dbReference>
<sequence>MFDPLEKNCKNLDGNDMAKHHLPPLPSDADLRRLIHFSAGDGRIWLAGQRMVLIHAAALGALRKELMESVGPQQTRRYFTRAGFAAGERDAALARQIRGKSSLYDMFAVGPQLHMLEGAVQVTPLRFEPDVQTGHFQGEFRWDHSWEAEVHKRDFGVQGVPVCWMLIGYASGYTSAFMGRPILYKETSCVGCGDGHCHIVGRPQEEWPDAEELASYFKPESLLSTIQDLQTQVESLRQEITPVDNKSALIGQSEAFKAAYELLRTAAPTQVTVLLTGETGVGKERFARALHALSSRADKPFVAINCAAIPHDLIESELFGAEKGAYTGSQANRAGRFERADGGTLFLDEIGELPLQAQAKLLRVIQEGEVERLGSTQSRKVDVRLVAATNQDMEQAVREGRFRADLYYRINVYPVLIPPLRGRHDDIEPLAQSMLERFAQMHNKPRPMLTDHAFDAMRNYAWPGNVRELENLVERAVILSKPNQAVDACDLFPGMTPPLGASVNPQGELVHRRASTMDCQSLLDQIQNCGEGLDGLERALLEEAVSRTKGNLSAAARLLGLTRAQLSYRLSSKPGSEDPQP</sequence>
<keyword evidence="4" id="KW-0238">DNA-binding</keyword>
<dbReference type="PROSITE" id="PS50045">
    <property type="entry name" value="SIGMA54_INTERACT_4"/>
    <property type="match status" value="1"/>
</dbReference>
<dbReference type="SUPFAM" id="SSF52540">
    <property type="entry name" value="P-loop containing nucleoside triphosphate hydrolases"/>
    <property type="match status" value="1"/>
</dbReference>
<dbReference type="GO" id="GO:0005524">
    <property type="term" value="F:ATP binding"/>
    <property type="evidence" value="ECO:0007669"/>
    <property type="project" value="UniProtKB-KW"/>
</dbReference>
<dbReference type="Pfam" id="PF02830">
    <property type="entry name" value="V4R"/>
    <property type="match status" value="1"/>
</dbReference>
<evidence type="ECO:0000259" key="6">
    <source>
        <dbReference type="PROSITE" id="PS50045"/>
    </source>
</evidence>
<dbReference type="InterPro" id="IPR003593">
    <property type="entry name" value="AAA+_ATPase"/>
</dbReference>
<dbReference type="PANTHER" id="PTHR32071">
    <property type="entry name" value="TRANSCRIPTIONAL REGULATORY PROTEIN"/>
    <property type="match status" value="1"/>
</dbReference>
<dbReference type="Gene3D" id="3.40.50.300">
    <property type="entry name" value="P-loop containing nucleotide triphosphate hydrolases"/>
    <property type="match status" value="1"/>
</dbReference>
<keyword evidence="2" id="KW-0067">ATP-binding</keyword>
<dbReference type="InterPro" id="IPR027417">
    <property type="entry name" value="P-loop_NTPase"/>
</dbReference>
<dbReference type="PANTHER" id="PTHR32071:SF117">
    <property type="entry name" value="PTS-DEPENDENT DIHYDROXYACETONE KINASE OPERON REGULATORY PROTEIN-RELATED"/>
    <property type="match status" value="1"/>
</dbReference>
<dbReference type="InterPro" id="IPR025662">
    <property type="entry name" value="Sigma_54_int_dom_ATP-bd_1"/>
</dbReference>
<dbReference type="InterPro" id="IPR002078">
    <property type="entry name" value="Sigma_54_int"/>
</dbReference>
<evidence type="ECO:0000256" key="2">
    <source>
        <dbReference type="ARBA" id="ARBA00022840"/>
    </source>
</evidence>
<dbReference type="SMART" id="SM00382">
    <property type="entry name" value="AAA"/>
    <property type="match status" value="1"/>
</dbReference>
<comment type="caution">
    <text evidence="7">The sequence shown here is derived from an EMBL/GenBank/DDBJ whole genome shotgun (WGS) entry which is preliminary data.</text>
</comment>
<dbReference type="InterPro" id="IPR004096">
    <property type="entry name" value="V4R"/>
</dbReference>
<accession>A0A1J5S1L8</accession>
<organism evidence="7">
    <name type="scientific">mine drainage metagenome</name>
    <dbReference type="NCBI Taxonomy" id="410659"/>
    <lineage>
        <taxon>unclassified sequences</taxon>
        <taxon>metagenomes</taxon>
        <taxon>ecological metagenomes</taxon>
    </lineage>
</organism>
<dbReference type="PROSITE" id="PS00688">
    <property type="entry name" value="SIGMA54_INTERACT_3"/>
    <property type="match status" value="1"/>
</dbReference>
<dbReference type="Gene3D" id="3.30.1380.20">
    <property type="entry name" value="Trafficking protein particle complex subunit 3"/>
    <property type="match status" value="1"/>
</dbReference>
<dbReference type="Pfam" id="PF02954">
    <property type="entry name" value="HTH_8"/>
    <property type="match status" value="1"/>
</dbReference>
<evidence type="ECO:0000313" key="7">
    <source>
        <dbReference type="EMBL" id="OIQ98188.1"/>
    </source>
</evidence>
<keyword evidence="3" id="KW-0805">Transcription regulation</keyword>
<dbReference type="GO" id="GO:0006355">
    <property type="term" value="P:regulation of DNA-templated transcription"/>
    <property type="evidence" value="ECO:0007669"/>
    <property type="project" value="InterPro"/>
</dbReference>
<dbReference type="Gene3D" id="1.10.10.60">
    <property type="entry name" value="Homeodomain-like"/>
    <property type="match status" value="1"/>
</dbReference>
<gene>
    <name evidence="7" type="primary">zraR_24</name>
    <name evidence="7" type="ORF">GALL_197820</name>
</gene>
<dbReference type="InterPro" id="IPR025943">
    <property type="entry name" value="Sigma_54_int_dom_ATP-bd_2"/>
</dbReference>
<keyword evidence="5" id="KW-0804">Transcription</keyword>
<dbReference type="PRINTS" id="PR01590">
    <property type="entry name" value="HTHFIS"/>
</dbReference>
<evidence type="ECO:0000256" key="5">
    <source>
        <dbReference type="ARBA" id="ARBA00023163"/>
    </source>
</evidence>
<dbReference type="AlphaFoldDB" id="A0A1J5S1L8"/>
<dbReference type="Pfam" id="PF06505">
    <property type="entry name" value="XylR_N"/>
    <property type="match status" value="1"/>
</dbReference>
<evidence type="ECO:0000256" key="3">
    <source>
        <dbReference type="ARBA" id="ARBA00023015"/>
    </source>
</evidence>
<dbReference type="FunFam" id="3.40.50.300:FF:000006">
    <property type="entry name" value="DNA-binding transcriptional regulator NtrC"/>
    <property type="match status" value="1"/>
</dbReference>
<dbReference type="CDD" id="cd00009">
    <property type="entry name" value="AAA"/>
    <property type="match status" value="1"/>
</dbReference>
<dbReference type="InterPro" id="IPR058031">
    <property type="entry name" value="AAA_lid_NorR"/>
</dbReference>
<name>A0A1J5S1L8_9ZZZZ</name>
<dbReference type="InterPro" id="IPR002197">
    <property type="entry name" value="HTH_Fis"/>
</dbReference>
<evidence type="ECO:0000256" key="1">
    <source>
        <dbReference type="ARBA" id="ARBA00022741"/>
    </source>
</evidence>
<dbReference type="InterPro" id="IPR024096">
    <property type="entry name" value="NO_sig/Golgi_transp_ligand-bd"/>
</dbReference>
<proteinExistence type="predicted"/>
<protein>
    <submittedName>
        <fullName evidence="7">Transcriptional regulatory protein ZraR</fullName>
    </submittedName>
</protein>
<dbReference type="InterPro" id="IPR010523">
    <property type="entry name" value="XylR_N"/>
</dbReference>
<keyword evidence="1" id="KW-0547">Nucleotide-binding</keyword>
<dbReference type="Pfam" id="PF00158">
    <property type="entry name" value="Sigma54_activat"/>
    <property type="match status" value="1"/>
</dbReference>